<dbReference type="PROSITE" id="PS51358">
    <property type="entry name" value="NOP"/>
    <property type="match status" value="1"/>
</dbReference>
<keyword evidence="3" id="KW-1185">Reference proteome</keyword>
<sequence>MQKVGNSLHEVSELPNIDQLSVDYTALLIDIDKEITFIRNYISDKYRHRFLELDSLVHHPIDYAHMVRKIGGNIELTLDGLEGLLPSALIMVASITASTSPDKPLAENVLQQVFKACARALDLDLSRMKLFDFTESRMGCVAPNLSAVVGISVAAKLVGTAGDLLAIASFPVA</sequence>
<gene>
    <name evidence="2" type="ORF">Cgig2_017363</name>
</gene>
<dbReference type="InterPro" id="IPR002687">
    <property type="entry name" value="Nop_dom"/>
</dbReference>
<dbReference type="AlphaFoldDB" id="A0A9Q1K5T6"/>
<dbReference type="OrthoDB" id="4771285at2759"/>
<evidence type="ECO:0000259" key="1">
    <source>
        <dbReference type="PROSITE" id="PS51358"/>
    </source>
</evidence>
<evidence type="ECO:0000313" key="3">
    <source>
        <dbReference type="Proteomes" id="UP001153076"/>
    </source>
</evidence>
<dbReference type="Pfam" id="PF01798">
    <property type="entry name" value="Nop"/>
    <property type="match status" value="1"/>
</dbReference>
<dbReference type="InterPro" id="IPR036070">
    <property type="entry name" value="Nop_dom_sf"/>
</dbReference>
<dbReference type="SUPFAM" id="SSF89124">
    <property type="entry name" value="Nop domain"/>
    <property type="match status" value="1"/>
</dbReference>
<protein>
    <recommendedName>
        <fullName evidence="1">Nop domain-containing protein</fullName>
    </recommendedName>
</protein>
<dbReference type="GO" id="GO:0071011">
    <property type="term" value="C:precatalytic spliceosome"/>
    <property type="evidence" value="ECO:0007669"/>
    <property type="project" value="TreeGrafter"/>
</dbReference>
<organism evidence="2 3">
    <name type="scientific">Carnegiea gigantea</name>
    <dbReference type="NCBI Taxonomy" id="171969"/>
    <lineage>
        <taxon>Eukaryota</taxon>
        <taxon>Viridiplantae</taxon>
        <taxon>Streptophyta</taxon>
        <taxon>Embryophyta</taxon>
        <taxon>Tracheophyta</taxon>
        <taxon>Spermatophyta</taxon>
        <taxon>Magnoliopsida</taxon>
        <taxon>eudicotyledons</taxon>
        <taxon>Gunneridae</taxon>
        <taxon>Pentapetalae</taxon>
        <taxon>Caryophyllales</taxon>
        <taxon>Cactineae</taxon>
        <taxon>Cactaceae</taxon>
        <taxon>Cactoideae</taxon>
        <taxon>Echinocereeae</taxon>
        <taxon>Carnegiea</taxon>
    </lineage>
</organism>
<dbReference type="EMBL" id="JAKOGI010000323">
    <property type="protein sequence ID" value="KAJ8436938.1"/>
    <property type="molecule type" value="Genomic_DNA"/>
</dbReference>
<dbReference type="InterPro" id="IPR027105">
    <property type="entry name" value="Prp31"/>
</dbReference>
<feature type="domain" description="Nop" evidence="1">
    <location>
        <begin position="141"/>
        <end position="173"/>
    </location>
</feature>
<dbReference type="Gene3D" id="1.10.287.4070">
    <property type="match status" value="1"/>
</dbReference>
<dbReference type="GO" id="GO:0046540">
    <property type="term" value="C:U4/U6 x U5 tri-snRNP complex"/>
    <property type="evidence" value="ECO:0007669"/>
    <property type="project" value="InterPro"/>
</dbReference>
<proteinExistence type="predicted"/>
<dbReference type="GO" id="GO:0005687">
    <property type="term" value="C:U4 snRNP"/>
    <property type="evidence" value="ECO:0007669"/>
    <property type="project" value="TreeGrafter"/>
</dbReference>
<dbReference type="InterPro" id="IPR012976">
    <property type="entry name" value="NOSIC"/>
</dbReference>
<dbReference type="GO" id="GO:0000244">
    <property type="term" value="P:spliceosomal tri-snRNP complex assembly"/>
    <property type="evidence" value="ECO:0007669"/>
    <property type="project" value="InterPro"/>
</dbReference>
<dbReference type="PANTHER" id="PTHR13904:SF0">
    <property type="entry name" value="U4_U6 SMALL NUCLEAR RIBONUCLEOPROTEIN PRP31"/>
    <property type="match status" value="1"/>
</dbReference>
<dbReference type="Proteomes" id="UP001153076">
    <property type="component" value="Unassembled WGS sequence"/>
</dbReference>
<dbReference type="PANTHER" id="PTHR13904">
    <property type="entry name" value="PRE-MRNA SPLICING FACTOR PRP31"/>
    <property type="match status" value="1"/>
</dbReference>
<comment type="caution">
    <text evidence="2">The sequence shown here is derived from an EMBL/GenBank/DDBJ whole genome shotgun (WGS) entry which is preliminary data.</text>
</comment>
<reference evidence="2" key="1">
    <citation type="submission" date="2022-04" db="EMBL/GenBank/DDBJ databases">
        <title>Carnegiea gigantea Genome sequencing and assembly v2.</title>
        <authorList>
            <person name="Copetti D."/>
            <person name="Sanderson M.J."/>
            <person name="Burquez A."/>
            <person name="Wojciechowski M.F."/>
        </authorList>
    </citation>
    <scope>NUCLEOTIDE SEQUENCE</scope>
    <source>
        <strain evidence="2">SGP5-SGP5p</strain>
        <tissue evidence="2">Aerial part</tissue>
    </source>
</reference>
<accession>A0A9Q1K5T6</accession>
<dbReference type="SMART" id="SM00931">
    <property type="entry name" value="NOSIC"/>
    <property type="match status" value="1"/>
</dbReference>
<evidence type="ECO:0000313" key="2">
    <source>
        <dbReference type="EMBL" id="KAJ8436938.1"/>
    </source>
</evidence>
<name>A0A9Q1K5T6_9CARY</name>